<evidence type="ECO:0000256" key="5">
    <source>
        <dbReference type="ARBA" id="ARBA00023136"/>
    </source>
</evidence>
<dbReference type="PANTHER" id="PTHR42718:SF9">
    <property type="entry name" value="MAJOR FACILITATOR SUPERFAMILY MULTIDRUG TRANSPORTER MFSC"/>
    <property type="match status" value="1"/>
</dbReference>
<feature type="transmembrane region" description="Helical" evidence="6">
    <location>
        <begin position="449"/>
        <end position="470"/>
    </location>
</feature>
<dbReference type="PROSITE" id="PS50850">
    <property type="entry name" value="MFS"/>
    <property type="match status" value="1"/>
</dbReference>
<dbReference type="Proteomes" id="UP001432000">
    <property type="component" value="Chromosome"/>
</dbReference>
<dbReference type="SUPFAM" id="SSF103473">
    <property type="entry name" value="MFS general substrate transporter"/>
    <property type="match status" value="1"/>
</dbReference>
<dbReference type="InterPro" id="IPR036259">
    <property type="entry name" value="MFS_trans_sf"/>
</dbReference>
<evidence type="ECO:0000256" key="2">
    <source>
        <dbReference type="ARBA" id="ARBA00022448"/>
    </source>
</evidence>
<dbReference type="RefSeq" id="WP_338889139.1">
    <property type="nucleotide sequence ID" value="NZ_CP147846.1"/>
</dbReference>
<protein>
    <submittedName>
        <fullName evidence="8">MFS transporter</fullName>
    </submittedName>
</protein>
<sequence length="507" mass="51398">MPSSRPEQPDLPATATVATRSAGILVAVLVLAEIVSAFESSMVFVAIPRFMEVFDASAADVGWTLTAFLLVTAASAVLAGRLGDIYGRKKVLVLVLALSAVGSVVSVLGDSLGMVIAGRALQGVAGGIMPLCFGIARASLPRERVPFAVAMIAGSALIAGAAGSVISGVLIDVADWHWIFVVAAVFATVAALVVGRIIPRDSAPAARPRVDWLGAILLPIGVGAALLAVTEGNKRGWLSSPIVILFVLSAVLLASWYGWQRKSASPLFDVRLLARRDLGSAYVITILLAVGVMGLTPVLTPIILQTPVAAPVGLGMSASAAGYVFAGSAVVGFLAAPFSGKVAARFGAARAVMIGTVLLVLGMSLFALGRGSVAGVIVSSVILAVGTGFAYTALPNLVVESVSAERTGEATGFATLLRGTFNAVSAAVVGALLASGIVSGTTYSTSGAYNLVFGLGIACCVAALVVTATLPARRLTDETASGESASSRDLVDKLDGSNTVKHITRSL</sequence>
<feature type="transmembrane region" description="Helical" evidence="6">
    <location>
        <begin position="348"/>
        <end position="367"/>
    </location>
</feature>
<feature type="transmembrane region" description="Helical" evidence="6">
    <location>
        <begin position="120"/>
        <end position="140"/>
    </location>
</feature>
<dbReference type="Gene3D" id="1.20.1250.20">
    <property type="entry name" value="MFS general substrate transporter like domains"/>
    <property type="match status" value="1"/>
</dbReference>
<dbReference type="InterPro" id="IPR020846">
    <property type="entry name" value="MFS_dom"/>
</dbReference>
<feature type="transmembrane region" description="Helical" evidence="6">
    <location>
        <begin position="415"/>
        <end position="437"/>
    </location>
</feature>
<keyword evidence="9" id="KW-1185">Reference proteome</keyword>
<dbReference type="CDD" id="cd17504">
    <property type="entry name" value="MFS_MMR_MDR_like"/>
    <property type="match status" value="1"/>
</dbReference>
<organism evidence="8 9">
    <name type="scientific">Rhodococcus sovatensis</name>
    <dbReference type="NCBI Taxonomy" id="1805840"/>
    <lineage>
        <taxon>Bacteria</taxon>
        <taxon>Bacillati</taxon>
        <taxon>Actinomycetota</taxon>
        <taxon>Actinomycetes</taxon>
        <taxon>Mycobacteriales</taxon>
        <taxon>Nocardiaceae</taxon>
        <taxon>Rhodococcus</taxon>
    </lineage>
</organism>
<dbReference type="Gene3D" id="1.20.1720.10">
    <property type="entry name" value="Multidrug resistance protein D"/>
    <property type="match status" value="1"/>
</dbReference>
<evidence type="ECO:0000256" key="1">
    <source>
        <dbReference type="ARBA" id="ARBA00004651"/>
    </source>
</evidence>
<feature type="transmembrane region" description="Helical" evidence="6">
    <location>
        <begin position="61"/>
        <end position="79"/>
    </location>
</feature>
<dbReference type="Pfam" id="PF07690">
    <property type="entry name" value="MFS_1"/>
    <property type="match status" value="2"/>
</dbReference>
<evidence type="ECO:0000256" key="3">
    <source>
        <dbReference type="ARBA" id="ARBA00022692"/>
    </source>
</evidence>
<feature type="transmembrane region" description="Helical" evidence="6">
    <location>
        <begin position="147"/>
        <end position="171"/>
    </location>
</feature>
<keyword evidence="3 6" id="KW-0812">Transmembrane</keyword>
<reference evidence="8 9" key="1">
    <citation type="submission" date="2024-03" db="EMBL/GenBank/DDBJ databases">
        <title>Natural products discovery in diverse microorganisms through a two-stage MS feature dereplication strategy.</title>
        <authorList>
            <person name="Zhang R."/>
        </authorList>
    </citation>
    <scope>NUCLEOTIDE SEQUENCE [LARGE SCALE GENOMIC DNA]</scope>
    <source>
        <strain evidence="8 9">18930</strain>
    </source>
</reference>
<accession>A0ABZ2PI89</accession>
<feature type="transmembrane region" description="Helical" evidence="6">
    <location>
        <begin position="373"/>
        <end position="394"/>
    </location>
</feature>
<gene>
    <name evidence="8" type="ORF">WDS16_26780</name>
</gene>
<feature type="domain" description="Major facilitator superfamily (MFS) profile" evidence="7">
    <location>
        <begin position="25"/>
        <end position="474"/>
    </location>
</feature>
<feature type="transmembrane region" description="Helical" evidence="6">
    <location>
        <begin position="280"/>
        <end position="304"/>
    </location>
</feature>
<evidence type="ECO:0000256" key="4">
    <source>
        <dbReference type="ARBA" id="ARBA00022989"/>
    </source>
</evidence>
<dbReference type="EMBL" id="CP147846">
    <property type="protein sequence ID" value="WXG68744.1"/>
    <property type="molecule type" value="Genomic_DNA"/>
</dbReference>
<keyword evidence="4 6" id="KW-1133">Transmembrane helix</keyword>
<evidence type="ECO:0000256" key="6">
    <source>
        <dbReference type="SAM" id="Phobius"/>
    </source>
</evidence>
<keyword evidence="5 6" id="KW-0472">Membrane</keyword>
<evidence type="ECO:0000313" key="9">
    <source>
        <dbReference type="Proteomes" id="UP001432000"/>
    </source>
</evidence>
<comment type="subcellular location">
    <subcellularLocation>
        <location evidence="1">Cell membrane</location>
        <topology evidence="1">Multi-pass membrane protein</topology>
    </subcellularLocation>
</comment>
<feature type="transmembrane region" description="Helical" evidence="6">
    <location>
        <begin position="91"/>
        <end position="108"/>
    </location>
</feature>
<feature type="transmembrane region" description="Helical" evidence="6">
    <location>
        <begin position="177"/>
        <end position="198"/>
    </location>
</feature>
<proteinExistence type="predicted"/>
<keyword evidence="2" id="KW-0813">Transport</keyword>
<evidence type="ECO:0000313" key="8">
    <source>
        <dbReference type="EMBL" id="WXG68744.1"/>
    </source>
</evidence>
<evidence type="ECO:0000259" key="7">
    <source>
        <dbReference type="PROSITE" id="PS50850"/>
    </source>
</evidence>
<feature type="transmembrane region" description="Helical" evidence="6">
    <location>
        <begin position="236"/>
        <end position="259"/>
    </location>
</feature>
<feature type="transmembrane region" description="Helical" evidence="6">
    <location>
        <begin position="210"/>
        <end position="230"/>
    </location>
</feature>
<name>A0ABZ2PI89_9NOCA</name>
<feature type="transmembrane region" description="Helical" evidence="6">
    <location>
        <begin position="316"/>
        <end position="336"/>
    </location>
</feature>
<dbReference type="InterPro" id="IPR011701">
    <property type="entry name" value="MFS"/>
</dbReference>
<dbReference type="PANTHER" id="PTHR42718">
    <property type="entry name" value="MAJOR FACILITATOR SUPERFAMILY MULTIDRUG TRANSPORTER MFSC"/>
    <property type="match status" value="1"/>
</dbReference>